<dbReference type="UniPathway" id="UPA00244">
    <property type="reaction ID" value="UER00313"/>
</dbReference>
<dbReference type="HAMAP" id="MF_00279">
    <property type="entry name" value="PdxJ"/>
    <property type="match status" value="1"/>
</dbReference>
<feature type="binding site" evidence="4">
    <location>
        <begin position="19"/>
        <end position="20"/>
    </location>
    <ligand>
        <name>1-deoxy-D-xylulose 5-phosphate</name>
        <dbReference type="ChEBI" id="CHEBI:57792"/>
    </ligand>
</feature>
<dbReference type="HOGENOM" id="CLU_074563_0_0_0"/>
<feature type="binding site" evidence="4">
    <location>
        <position position="208"/>
    </location>
    <ligand>
        <name>3-amino-2-oxopropyl phosphate</name>
        <dbReference type="ChEBI" id="CHEBI:57279"/>
    </ligand>
</feature>
<dbReference type="NCBIfam" id="NF003625">
    <property type="entry name" value="PRK05265.1-3"/>
    <property type="match status" value="1"/>
</dbReference>
<comment type="similarity">
    <text evidence="4">Belongs to the PNP synthase family.</text>
</comment>
<feature type="binding site" evidence="4">
    <location>
        <position position="17"/>
    </location>
    <ligand>
        <name>3-amino-2-oxopropyl phosphate</name>
        <dbReference type="ChEBI" id="CHEBI:57279"/>
    </ligand>
</feature>
<keyword evidence="1 4" id="KW-0963">Cytoplasm</keyword>
<dbReference type="EC" id="2.6.99.2" evidence="4 5"/>
<dbReference type="STRING" id="481448.Minf_0766"/>
<dbReference type="PANTHER" id="PTHR30456">
    <property type="entry name" value="PYRIDOXINE 5'-PHOSPHATE SYNTHASE"/>
    <property type="match status" value="1"/>
</dbReference>
<dbReference type="KEGG" id="min:Minf_0766"/>
<sequence length="256" mass="28804">MLNNRKRNSKMIRLGLNIDHVATLRQARYKHAPFSSFAEPSPLQAAKIAQEAGAHSITAHLREDRRHIQDEDMRLIRQAVKHLNMEMAPISEMVEKAIDIKPNEVCLVPEKREEITTEGGLDVSRNESTLRKVVQELSQAGITVSLFIDPDPIQLKAAKQTGAHCIELHTGQYALATEQKRIEEEIEKHKLCAYLAKDLNLQVNAGHGLNYSNLATYIRSVPFLHTVNIGHAIISEALFSGLKNAVRKMLQLLEKQ</sequence>
<dbReference type="Gene3D" id="3.20.20.70">
    <property type="entry name" value="Aldolase class I"/>
    <property type="match status" value="1"/>
</dbReference>
<dbReference type="InterPro" id="IPR004569">
    <property type="entry name" value="PyrdxlP_synth_PdxJ"/>
</dbReference>
<comment type="pathway">
    <text evidence="4">Cofactor biosynthesis; pyridoxine 5'-phosphate biosynthesis; pyridoxine 5'-phosphate from D-erythrose 4-phosphate: step 5/5.</text>
</comment>
<protein>
    <recommendedName>
        <fullName evidence="4 5">Pyridoxine 5'-phosphate synthase</fullName>
        <shortName evidence="4">PNP synthase</shortName>
        <ecNumber evidence="4 5">2.6.99.2</ecNumber>
    </recommendedName>
</protein>
<dbReference type="SUPFAM" id="SSF63892">
    <property type="entry name" value="Pyridoxine 5'-phosphate synthase"/>
    <property type="match status" value="1"/>
</dbReference>
<dbReference type="CDD" id="cd00003">
    <property type="entry name" value="PNPsynthase"/>
    <property type="match status" value="1"/>
</dbReference>
<feature type="binding site" evidence="4">
    <location>
        <begin position="230"/>
        <end position="231"/>
    </location>
    <ligand>
        <name>3-amino-2-oxopropyl phosphate</name>
        <dbReference type="ChEBI" id="CHEBI:57279"/>
    </ligand>
</feature>
<dbReference type="GO" id="GO:0008615">
    <property type="term" value="P:pyridoxine biosynthetic process"/>
    <property type="evidence" value="ECO:0007669"/>
    <property type="project" value="UniProtKB-UniRule"/>
</dbReference>
<keyword evidence="3 4" id="KW-0664">Pyridoxine biosynthesis</keyword>
<feature type="binding site" evidence="4">
    <location>
        <position position="67"/>
    </location>
    <ligand>
        <name>1-deoxy-D-xylulose 5-phosphate</name>
        <dbReference type="ChEBI" id="CHEBI:57792"/>
    </ligand>
</feature>
<evidence type="ECO:0000313" key="7">
    <source>
        <dbReference type="Proteomes" id="UP000009149"/>
    </source>
</evidence>
<gene>
    <name evidence="4 6" type="primary">pdxJ</name>
    <name evidence="6" type="ordered locus">Minf_0766</name>
</gene>
<comment type="function">
    <text evidence="4">Catalyzes the complicated ring closure reaction between the two acyclic compounds 1-deoxy-D-xylulose-5-phosphate (DXP) and 3-amino-2-oxopropyl phosphate (1-amino-acetone-3-phosphate or AAP) to form pyridoxine 5'-phosphate (PNP) and inorganic phosphate.</text>
</comment>
<evidence type="ECO:0000256" key="1">
    <source>
        <dbReference type="ARBA" id="ARBA00022490"/>
    </source>
</evidence>
<dbReference type="EMBL" id="CP000975">
    <property type="protein sequence ID" value="ACD82821.1"/>
    <property type="molecule type" value="Genomic_DNA"/>
</dbReference>
<comment type="subunit">
    <text evidence="4">Homooctamer; tetramer of dimers.</text>
</comment>
<dbReference type="InterPro" id="IPR036130">
    <property type="entry name" value="Pyridoxine-5'_phos_synth"/>
</dbReference>
<dbReference type="AlphaFoldDB" id="B3E0R7"/>
<keyword evidence="2 4" id="KW-0808">Transferase</keyword>
<feature type="active site" description="Proton acceptor" evidence="4">
    <location>
        <position position="86"/>
    </location>
</feature>
<reference evidence="6 7" key="1">
    <citation type="journal article" date="2008" name="Biol. Direct">
        <title>Complete genome sequence of the extremely acidophilic methanotroph isolate V4, Methylacidiphilum infernorum, a representative of the bacterial phylum Verrucomicrobia.</title>
        <authorList>
            <person name="Hou S."/>
            <person name="Makarova K.S."/>
            <person name="Saw J.H."/>
            <person name="Senin P."/>
            <person name="Ly B.V."/>
            <person name="Zhou Z."/>
            <person name="Ren Y."/>
            <person name="Wang J."/>
            <person name="Galperin M.Y."/>
            <person name="Omelchenko M.V."/>
            <person name="Wolf Y.I."/>
            <person name="Yutin N."/>
            <person name="Koonin E.V."/>
            <person name="Stott M.B."/>
            <person name="Mountain B.W."/>
            <person name="Crowe M.A."/>
            <person name="Smirnova A.V."/>
            <person name="Dunfield P.F."/>
            <person name="Feng L."/>
            <person name="Wang L."/>
            <person name="Alam M."/>
        </authorList>
    </citation>
    <scope>NUCLEOTIDE SEQUENCE [LARGE SCALE GENOMIC DNA]</scope>
    <source>
        <strain evidence="7">Isolate V4</strain>
    </source>
</reference>
<dbReference type="Proteomes" id="UP000009149">
    <property type="component" value="Chromosome"/>
</dbReference>
<accession>B3E0R7</accession>
<dbReference type="PANTHER" id="PTHR30456:SF0">
    <property type="entry name" value="PYRIDOXINE 5'-PHOSPHATE SYNTHASE"/>
    <property type="match status" value="1"/>
</dbReference>
<proteinExistence type="inferred from homology"/>
<dbReference type="GO" id="GO:0005829">
    <property type="term" value="C:cytosol"/>
    <property type="evidence" value="ECO:0007669"/>
    <property type="project" value="TreeGrafter"/>
</dbReference>
<feature type="binding site" evidence="4">
    <location>
        <position position="116"/>
    </location>
    <ligand>
        <name>1-deoxy-D-xylulose 5-phosphate</name>
        <dbReference type="ChEBI" id="CHEBI:57792"/>
    </ligand>
</feature>
<organism evidence="6 7">
    <name type="scientific">Methylacidiphilum infernorum (isolate V4)</name>
    <name type="common">Methylokorus infernorum (strain V4)</name>
    <dbReference type="NCBI Taxonomy" id="481448"/>
    <lineage>
        <taxon>Bacteria</taxon>
        <taxon>Pseudomonadati</taxon>
        <taxon>Verrucomicrobiota</taxon>
        <taxon>Methylacidiphilae</taxon>
        <taxon>Methylacidiphilales</taxon>
        <taxon>Methylacidiphilaceae</taxon>
        <taxon>Methylacidiphilum (ex Ratnadevi et al. 2023)</taxon>
    </lineage>
</organism>
<feature type="binding site" evidence="4">
    <location>
        <position position="28"/>
    </location>
    <ligand>
        <name>3-amino-2-oxopropyl phosphate</name>
        <dbReference type="ChEBI" id="CHEBI:57279"/>
    </ligand>
</feature>
<evidence type="ECO:0000256" key="4">
    <source>
        <dbReference type="HAMAP-Rule" id="MF_00279"/>
    </source>
</evidence>
<feature type="active site" description="Proton acceptor" evidence="4">
    <location>
        <position position="60"/>
    </location>
</feature>
<dbReference type="InterPro" id="IPR013785">
    <property type="entry name" value="Aldolase_TIM"/>
</dbReference>
<feature type="binding site" evidence="4">
    <location>
        <position position="62"/>
    </location>
    <ligand>
        <name>1-deoxy-D-xylulose 5-phosphate</name>
        <dbReference type="ChEBI" id="CHEBI:57792"/>
    </ligand>
</feature>
<dbReference type="NCBIfam" id="TIGR00559">
    <property type="entry name" value="pdxJ"/>
    <property type="match status" value="1"/>
</dbReference>
<feature type="active site" description="Proton donor" evidence="4">
    <location>
        <position position="207"/>
    </location>
</feature>
<dbReference type="Pfam" id="PF03740">
    <property type="entry name" value="PdxJ"/>
    <property type="match status" value="1"/>
</dbReference>
<evidence type="ECO:0000256" key="5">
    <source>
        <dbReference type="NCBIfam" id="TIGR00559"/>
    </source>
</evidence>
<evidence type="ECO:0000313" key="6">
    <source>
        <dbReference type="EMBL" id="ACD82821.1"/>
    </source>
</evidence>
<comment type="subcellular location">
    <subcellularLocation>
        <location evidence="4">Cytoplasm</location>
    </subcellularLocation>
</comment>
<dbReference type="NCBIfam" id="NF003627">
    <property type="entry name" value="PRK05265.1-5"/>
    <property type="match status" value="1"/>
</dbReference>
<evidence type="ECO:0000256" key="3">
    <source>
        <dbReference type="ARBA" id="ARBA00023096"/>
    </source>
</evidence>
<feature type="site" description="Transition state stabilizer" evidence="4">
    <location>
        <position position="167"/>
    </location>
</feature>
<dbReference type="eggNOG" id="COG0854">
    <property type="taxonomic scope" value="Bacteria"/>
</dbReference>
<comment type="catalytic activity">
    <reaction evidence="4">
        <text>3-amino-2-oxopropyl phosphate + 1-deoxy-D-xylulose 5-phosphate = pyridoxine 5'-phosphate + phosphate + 2 H2O + H(+)</text>
        <dbReference type="Rhea" id="RHEA:15265"/>
        <dbReference type="ChEBI" id="CHEBI:15377"/>
        <dbReference type="ChEBI" id="CHEBI:15378"/>
        <dbReference type="ChEBI" id="CHEBI:43474"/>
        <dbReference type="ChEBI" id="CHEBI:57279"/>
        <dbReference type="ChEBI" id="CHEBI:57792"/>
        <dbReference type="ChEBI" id="CHEBI:58589"/>
        <dbReference type="EC" id="2.6.99.2"/>
    </reaction>
</comment>
<evidence type="ECO:0000256" key="2">
    <source>
        <dbReference type="ARBA" id="ARBA00022679"/>
    </source>
</evidence>
<dbReference type="GO" id="GO:0033856">
    <property type="term" value="F:pyridoxine 5'-phosphate synthase activity"/>
    <property type="evidence" value="ECO:0007669"/>
    <property type="project" value="UniProtKB-UniRule"/>
</dbReference>
<name>B3E0R7_METI4</name>